<keyword evidence="6" id="KW-1185">Reference proteome</keyword>
<evidence type="ECO:0000256" key="1">
    <source>
        <dbReference type="ARBA" id="ARBA00006739"/>
    </source>
</evidence>
<dbReference type="PANTHER" id="PTHR43685:SF5">
    <property type="entry name" value="GLYCOSYLTRANSFERASE EPSE-RELATED"/>
    <property type="match status" value="1"/>
</dbReference>
<dbReference type="CDD" id="cd00761">
    <property type="entry name" value="Glyco_tranf_GTA_type"/>
    <property type="match status" value="1"/>
</dbReference>
<evidence type="ECO:0000259" key="4">
    <source>
        <dbReference type="Pfam" id="PF00535"/>
    </source>
</evidence>
<gene>
    <name evidence="5" type="ORF">GCM10010468_74500</name>
</gene>
<reference evidence="6" key="1">
    <citation type="journal article" date="2019" name="Int. J. Syst. Evol. Microbiol.">
        <title>The Global Catalogue of Microorganisms (GCM) 10K type strain sequencing project: providing services to taxonomists for standard genome sequencing and annotation.</title>
        <authorList>
            <consortium name="The Broad Institute Genomics Platform"/>
            <consortium name="The Broad Institute Genome Sequencing Center for Infectious Disease"/>
            <person name="Wu L."/>
            <person name="Ma J."/>
        </authorList>
    </citation>
    <scope>NUCLEOTIDE SEQUENCE [LARGE SCALE GENOMIC DNA]</scope>
    <source>
        <strain evidence="6">JCM 9377</strain>
    </source>
</reference>
<comment type="caution">
    <text evidence="5">The sequence shown here is derived from an EMBL/GenBank/DDBJ whole genome shotgun (WGS) entry which is preliminary data.</text>
</comment>
<keyword evidence="2" id="KW-0328">Glycosyltransferase</keyword>
<dbReference type="InterPro" id="IPR050834">
    <property type="entry name" value="Glycosyltransf_2"/>
</dbReference>
<sequence length="316" mass="35850">MTALSVVIAVRDVERYVTDLLLSLARNTRNDIEFIVVDDGSIDRTPEIVTAAKIPGLTLLRHARPLGPGAARNTGLAASTGRHITYLDGDDWIRPGYLYELLAAIEALGCDFVMSDHVRVTDTGRVVRRTPQGRRREVLRSRDGILPVTQPSMVDYPYTWAGVYSRSLADRGLLTFDPALHTAEDRPWFWRLYREPATYATVALRGVFYRRTPGSLTQRGDARMLHFFDAFDRVLRDLDDDPEPDRYRAKALTTYFAMIAFHLSRRDRLPAELQRVLTARARSTISAVPPETRTQLLPSMTEYRQDLFASLLGIRV</sequence>
<protein>
    <submittedName>
        <fullName evidence="5">Glycosyltransferase family 2 protein</fullName>
    </submittedName>
</protein>
<dbReference type="EMBL" id="BAAAUV010000036">
    <property type="protein sequence ID" value="GAA3238771.1"/>
    <property type="molecule type" value="Genomic_DNA"/>
</dbReference>
<accession>A0ABP6QKU0</accession>
<dbReference type="Gene3D" id="3.90.550.10">
    <property type="entry name" value="Spore Coat Polysaccharide Biosynthesis Protein SpsA, Chain A"/>
    <property type="match status" value="1"/>
</dbReference>
<evidence type="ECO:0000256" key="3">
    <source>
        <dbReference type="ARBA" id="ARBA00022679"/>
    </source>
</evidence>
<dbReference type="PANTHER" id="PTHR43685">
    <property type="entry name" value="GLYCOSYLTRANSFERASE"/>
    <property type="match status" value="1"/>
</dbReference>
<evidence type="ECO:0000256" key="2">
    <source>
        <dbReference type="ARBA" id="ARBA00022676"/>
    </source>
</evidence>
<dbReference type="InterPro" id="IPR001173">
    <property type="entry name" value="Glyco_trans_2-like"/>
</dbReference>
<organism evidence="5 6">
    <name type="scientific">Actinocorallia longicatena</name>
    <dbReference type="NCBI Taxonomy" id="111803"/>
    <lineage>
        <taxon>Bacteria</taxon>
        <taxon>Bacillati</taxon>
        <taxon>Actinomycetota</taxon>
        <taxon>Actinomycetes</taxon>
        <taxon>Streptosporangiales</taxon>
        <taxon>Thermomonosporaceae</taxon>
        <taxon>Actinocorallia</taxon>
    </lineage>
</organism>
<proteinExistence type="inferred from homology"/>
<dbReference type="Pfam" id="PF00535">
    <property type="entry name" value="Glycos_transf_2"/>
    <property type="match status" value="1"/>
</dbReference>
<dbReference type="SUPFAM" id="SSF53448">
    <property type="entry name" value="Nucleotide-diphospho-sugar transferases"/>
    <property type="match status" value="1"/>
</dbReference>
<keyword evidence="3" id="KW-0808">Transferase</keyword>
<comment type="similarity">
    <text evidence="1">Belongs to the glycosyltransferase 2 family.</text>
</comment>
<feature type="domain" description="Glycosyltransferase 2-like" evidence="4">
    <location>
        <begin position="5"/>
        <end position="136"/>
    </location>
</feature>
<dbReference type="RefSeq" id="WP_344838304.1">
    <property type="nucleotide sequence ID" value="NZ_BAAAUV010000036.1"/>
</dbReference>
<dbReference type="Proteomes" id="UP001501237">
    <property type="component" value="Unassembled WGS sequence"/>
</dbReference>
<dbReference type="InterPro" id="IPR029044">
    <property type="entry name" value="Nucleotide-diphossugar_trans"/>
</dbReference>
<name>A0ABP6QKU0_9ACTN</name>
<evidence type="ECO:0000313" key="6">
    <source>
        <dbReference type="Proteomes" id="UP001501237"/>
    </source>
</evidence>
<evidence type="ECO:0000313" key="5">
    <source>
        <dbReference type="EMBL" id="GAA3238771.1"/>
    </source>
</evidence>